<sequence>MCVEIEKVVYSKRGERRELAFVLGEREVVRRARDGSGSLVYRAGRVIVWRARMTPRQDCSCRWALQDTEDKTHSSPSLVDSPELLALRFVYSEFRMRKLFEG</sequence>
<name>A0A8T0E3R7_ARGBR</name>
<dbReference type="Proteomes" id="UP000807504">
    <property type="component" value="Unassembled WGS sequence"/>
</dbReference>
<dbReference type="EMBL" id="JABXBU010002231">
    <property type="protein sequence ID" value="KAF8764899.1"/>
    <property type="molecule type" value="Genomic_DNA"/>
</dbReference>
<keyword evidence="2" id="KW-1185">Reference proteome</keyword>
<proteinExistence type="predicted"/>
<evidence type="ECO:0000313" key="1">
    <source>
        <dbReference type="EMBL" id="KAF8764899.1"/>
    </source>
</evidence>
<dbReference type="AlphaFoldDB" id="A0A8T0E3R7"/>
<accession>A0A8T0E3R7</accession>
<reference evidence="1" key="1">
    <citation type="journal article" date="2020" name="bioRxiv">
        <title>Chromosome-level reference genome of the European wasp spider Argiope bruennichi: a resource for studies on range expansion and evolutionary adaptation.</title>
        <authorList>
            <person name="Sheffer M.M."/>
            <person name="Hoppe A."/>
            <person name="Krehenwinkel H."/>
            <person name="Uhl G."/>
            <person name="Kuss A.W."/>
            <person name="Jensen L."/>
            <person name="Jensen C."/>
            <person name="Gillespie R.G."/>
            <person name="Hoff K.J."/>
            <person name="Prost S."/>
        </authorList>
    </citation>
    <scope>NUCLEOTIDE SEQUENCE</scope>
</reference>
<gene>
    <name evidence="1" type="ORF">HNY73_022931</name>
</gene>
<reference evidence="1" key="2">
    <citation type="submission" date="2020-06" db="EMBL/GenBank/DDBJ databases">
        <authorList>
            <person name="Sheffer M."/>
        </authorList>
    </citation>
    <scope>NUCLEOTIDE SEQUENCE</scope>
</reference>
<organism evidence="1 2">
    <name type="scientific">Argiope bruennichi</name>
    <name type="common">Wasp spider</name>
    <name type="synonym">Aranea bruennichi</name>
    <dbReference type="NCBI Taxonomy" id="94029"/>
    <lineage>
        <taxon>Eukaryota</taxon>
        <taxon>Metazoa</taxon>
        <taxon>Ecdysozoa</taxon>
        <taxon>Arthropoda</taxon>
        <taxon>Chelicerata</taxon>
        <taxon>Arachnida</taxon>
        <taxon>Araneae</taxon>
        <taxon>Araneomorphae</taxon>
        <taxon>Entelegynae</taxon>
        <taxon>Araneoidea</taxon>
        <taxon>Araneidae</taxon>
        <taxon>Argiope</taxon>
    </lineage>
</organism>
<comment type="caution">
    <text evidence="1">The sequence shown here is derived from an EMBL/GenBank/DDBJ whole genome shotgun (WGS) entry which is preliminary data.</text>
</comment>
<protein>
    <submittedName>
        <fullName evidence="1">Uncharacterized protein</fullName>
    </submittedName>
</protein>
<evidence type="ECO:0000313" key="2">
    <source>
        <dbReference type="Proteomes" id="UP000807504"/>
    </source>
</evidence>